<feature type="domain" description="Peptide-N-glycosidase F C-terminal" evidence="3">
    <location>
        <begin position="207"/>
        <end position="331"/>
    </location>
</feature>
<name>A0A6I6GGK5_9BACT</name>
<dbReference type="AlphaFoldDB" id="A0A6I6GGK5"/>
<dbReference type="Proteomes" id="UP000426027">
    <property type="component" value="Chromosome"/>
</dbReference>
<keyword evidence="2" id="KW-0732">Signal</keyword>
<evidence type="ECO:0000256" key="1">
    <source>
        <dbReference type="ARBA" id="ARBA00023157"/>
    </source>
</evidence>
<dbReference type="InterPro" id="IPR015197">
    <property type="entry name" value="PngaseF_C"/>
</dbReference>
<dbReference type="EMBL" id="CP046566">
    <property type="protein sequence ID" value="QGW29520.1"/>
    <property type="molecule type" value="Genomic_DNA"/>
</dbReference>
<reference evidence="4 5" key="1">
    <citation type="submission" date="2019-11" db="EMBL/GenBank/DDBJ databases">
        <authorList>
            <person name="Im W.T."/>
        </authorList>
    </citation>
    <scope>NUCLEOTIDE SEQUENCE [LARGE SCALE GENOMIC DNA]</scope>
    <source>
        <strain evidence="4 5">SB-02</strain>
    </source>
</reference>
<keyword evidence="5" id="KW-1185">Reference proteome</keyword>
<keyword evidence="4" id="KW-0378">Hydrolase</keyword>
<proteinExistence type="predicted"/>
<sequence length="654" mass="73718">MLIFFYKSKTNMKRKMMRKTNLWSMLLCLLTTTVVAQNSGSTVVHTFHKKTIVTDPSKGENSYKTWGVFPKASAAVRRMTLQLTLGSPDEMPTAHWDYCDVISIRRKGGVHGEDKRIEIARMLTPYGSIFGKGWQWMWEVDVTDFQHLLRDSVEIEYLHTGYEPNTVGWALTMDVAVQFGPSIAPLLGMQPLWNGKFKYGDSTAPFAAAVMPVRYTAPAQTSFSRVRIQHTGHGADKPRNCSEFCSRWRQILHDGKLADKRDMWKECSDNALYPQGGTWIYDRAYWCPGDLQRPDVIDMPAKSGAHQVDLQMEPYTATGNVQAYEHIGSYLFYYGQPTHQHDVLLEDIVAPSNKQAFTRYNPAINNASIIVRNVGSQPLKSLTIVYGTVGVAQKTYQWKGLLPFNQTVMIALPGAVDMLAKDNQFTVMLSQPNGKADAWPADNSLTTTYKAPITLPNVFVLKYKTNNRPADNYIALHNAAGEKQFEKRPTSTVANTEYNDTISLAAGYHRLQLTDTSGNGLQFWAQPQQGDGFLRLYDTTGRLLYVFESDCGAGEALSFYASPQYKPDTVNIQAAFSMFPRRTKDNIQLDIELSTAAKVAVKITVDGILHQLHEYRSMRNGKFTYSLLSLPQGRFVVDVYVNDVRKFTGRVNRD</sequence>
<organism evidence="4 5">
    <name type="scientific">Phnomibacter ginsenosidimutans</name>
    <dbReference type="NCBI Taxonomy" id="2676868"/>
    <lineage>
        <taxon>Bacteria</taxon>
        <taxon>Pseudomonadati</taxon>
        <taxon>Bacteroidota</taxon>
        <taxon>Chitinophagia</taxon>
        <taxon>Chitinophagales</taxon>
        <taxon>Chitinophagaceae</taxon>
        <taxon>Phnomibacter</taxon>
    </lineage>
</organism>
<keyword evidence="1" id="KW-1015">Disulfide bond</keyword>
<evidence type="ECO:0000313" key="5">
    <source>
        <dbReference type="Proteomes" id="UP000426027"/>
    </source>
</evidence>
<evidence type="ECO:0000259" key="3">
    <source>
        <dbReference type="Pfam" id="PF09113"/>
    </source>
</evidence>
<dbReference type="SUPFAM" id="SSF49742">
    <property type="entry name" value="PHM/PNGase F"/>
    <property type="match status" value="1"/>
</dbReference>
<dbReference type="Gene3D" id="2.60.120.230">
    <property type="match status" value="2"/>
</dbReference>
<dbReference type="InterPro" id="IPR008977">
    <property type="entry name" value="PHM/PNGase_F_dom_sf"/>
</dbReference>
<dbReference type="GO" id="GO:0016715">
    <property type="term" value="F:oxidoreductase activity, acting on paired donors, with incorporation or reduction of molecular oxygen, reduced ascorbate as one donor, and incorporation of one atom of oxygen"/>
    <property type="evidence" value="ECO:0007669"/>
    <property type="project" value="InterPro"/>
</dbReference>
<dbReference type="InterPro" id="IPR014784">
    <property type="entry name" value="Cu2_ascorb_mOase-like_C"/>
</dbReference>
<feature type="chain" id="PRO_5026054042" evidence="2">
    <location>
        <begin position="37"/>
        <end position="654"/>
    </location>
</feature>
<keyword evidence="4" id="KW-0326">Glycosidase</keyword>
<evidence type="ECO:0000313" key="4">
    <source>
        <dbReference type="EMBL" id="QGW29520.1"/>
    </source>
</evidence>
<protein>
    <submittedName>
        <fullName evidence="4">Peptide-N-glycosidase</fullName>
    </submittedName>
</protein>
<gene>
    <name evidence="4" type="ORF">GLV81_16640</name>
</gene>
<dbReference type="GO" id="GO:0016798">
    <property type="term" value="F:hydrolase activity, acting on glycosyl bonds"/>
    <property type="evidence" value="ECO:0007669"/>
    <property type="project" value="UniProtKB-KW"/>
</dbReference>
<dbReference type="Pfam" id="PF09113">
    <property type="entry name" value="N-glycanase_C"/>
    <property type="match status" value="1"/>
</dbReference>
<evidence type="ECO:0000256" key="2">
    <source>
        <dbReference type="SAM" id="SignalP"/>
    </source>
</evidence>
<dbReference type="KEGG" id="fls:GLV81_16640"/>
<accession>A0A6I6GGK5</accession>
<feature type="signal peptide" evidence="2">
    <location>
        <begin position="1"/>
        <end position="36"/>
    </location>
</feature>